<gene>
    <name evidence="2" type="ORF">PSON_ATCC_30995.1.T1390044</name>
</gene>
<keyword evidence="1" id="KW-0812">Transmembrane</keyword>
<dbReference type="AlphaFoldDB" id="A0A8S1R606"/>
<name>A0A8S1R606_9CILI</name>
<keyword evidence="1" id="KW-1133">Transmembrane helix</keyword>
<keyword evidence="3" id="KW-1185">Reference proteome</keyword>
<evidence type="ECO:0000313" key="3">
    <source>
        <dbReference type="Proteomes" id="UP000692954"/>
    </source>
</evidence>
<organism evidence="2 3">
    <name type="scientific">Paramecium sonneborni</name>
    <dbReference type="NCBI Taxonomy" id="65129"/>
    <lineage>
        <taxon>Eukaryota</taxon>
        <taxon>Sar</taxon>
        <taxon>Alveolata</taxon>
        <taxon>Ciliophora</taxon>
        <taxon>Intramacronucleata</taxon>
        <taxon>Oligohymenophorea</taxon>
        <taxon>Peniculida</taxon>
        <taxon>Parameciidae</taxon>
        <taxon>Paramecium</taxon>
    </lineage>
</organism>
<evidence type="ECO:0000313" key="2">
    <source>
        <dbReference type="EMBL" id="CAD8122532.1"/>
    </source>
</evidence>
<accession>A0A8S1R606</accession>
<sequence>MKAIIKINLYRRNIVCSTFLYLSLIIVSLSVLTRGYLRKPNKIEKPNKIAQNFDSDCIQRSIQTTIQLLYMVQVQKIIQMLKLLILQKNINIISYVENDVLHVIPNYYLLHQNTSITDCKNKLKFFIQLKCLVIINHSNIKKIFVCLFHQNIIQQQKISLQYQFQE</sequence>
<keyword evidence="1" id="KW-0472">Membrane</keyword>
<comment type="caution">
    <text evidence="2">The sequence shown here is derived from an EMBL/GenBank/DDBJ whole genome shotgun (WGS) entry which is preliminary data.</text>
</comment>
<protein>
    <recommendedName>
        <fullName evidence="4">Transmembrane protein</fullName>
    </recommendedName>
</protein>
<feature type="transmembrane region" description="Helical" evidence="1">
    <location>
        <begin position="19"/>
        <end position="37"/>
    </location>
</feature>
<evidence type="ECO:0008006" key="4">
    <source>
        <dbReference type="Google" id="ProtNLM"/>
    </source>
</evidence>
<dbReference type="EMBL" id="CAJJDN010000139">
    <property type="protein sequence ID" value="CAD8122532.1"/>
    <property type="molecule type" value="Genomic_DNA"/>
</dbReference>
<dbReference type="Proteomes" id="UP000692954">
    <property type="component" value="Unassembled WGS sequence"/>
</dbReference>
<proteinExistence type="predicted"/>
<evidence type="ECO:0000256" key="1">
    <source>
        <dbReference type="SAM" id="Phobius"/>
    </source>
</evidence>
<reference evidence="2" key="1">
    <citation type="submission" date="2021-01" db="EMBL/GenBank/DDBJ databases">
        <authorList>
            <consortium name="Genoscope - CEA"/>
            <person name="William W."/>
        </authorList>
    </citation>
    <scope>NUCLEOTIDE SEQUENCE</scope>
</reference>